<dbReference type="InterPro" id="IPR023198">
    <property type="entry name" value="PGP-like_dom2"/>
</dbReference>
<dbReference type="AlphaFoldDB" id="A0A2P6MIH6"/>
<dbReference type="NCBIfam" id="TIGR01549">
    <property type="entry name" value="HAD-SF-IA-v1"/>
    <property type="match status" value="1"/>
</dbReference>
<accession>A0A2P6MIH6</accession>
<protein>
    <submittedName>
        <fullName evidence="3">HAD family hydrolase</fullName>
    </submittedName>
</protein>
<dbReference type="Pfam" id="PF13419">
    <property type="entry name" value="HAD_2"/>
    <property type="match status" value="1"/>
</dbReference>
<dbReference type="InterPro" id="IPR023214">
    <property type="entry name" value="HAD_sf"/>
</dbReference>
<dbReference type="RefSeq" id="WP_105958750.1">
    <property type="nucleotide sequence ID" value="NZ_PVNS01000005.1"/>
</dbReference>
<dbReference type="GO" id="GO:0005829">
    <property type="term" value="C:cytosol"/>
    <property type="evidence" value="ECO:0007669"/>
    <property type="project" value="TreeGrafter"/>
</dbReference>
<keyword evidence="4" id="KW-1185">Reference proteome</keyword>
<dbReference type="InterPro" id="IPR006439">
    <property type="entry name" value="HAD-SF_hydro_IA"/>
</dbReference>
<dbReference type="InterPro" id="IPR036412">
    <property type="entry name" value="HAD-like_sf"/>
</dbReference>
<reference evidence="3 4" key="1">
    <citation type="submission" date="2018-03" db="EMBL/GenBank/DDBJ databases">
        <title>Bacillus urumqiensis sp. nov., a moderately haloalkaliphilic bacterium isolated from a salt lake.</title>
        <authorList>
            <person name="Zhao B."/>
            <person name="Liao Z."/>
        </authorList>
    </citation>
    <scope>NUCLEOTIDE SEQUENCE [LARGE SCALE GENOMIC DNA]</scope>
    <source>
        <strain evidence="3 4">BZ-SZ-XJ18</strain>
    </source>
</reference>
<dbReference type="PRINTS" id="PR00413">
    <property type="entry name" value="HADHALOGNASE"/>
</dbReference>
<dbReference type="SFLD" id="SFLDG01129">
    <property type="entry name" value="C1.5:_HAD__Beta-PGM__Phosphata"/>
    <property type="match status" value="1"/>
</dbReference>
<dbReference type="Gene3D" id="3.40.50.1000">
    <property type="entry name" value="HAD superfamily/HAD-like"/>
    <property type="match status" value="1"/>
</dbReference>
<dbReference type="SUPFAM" id="SSF56784">
    <property type="entry name" value="HAD-like"/>
    <property type="match status" value="1"/>
</dbReference>
<dbReference type="InterPro" id="IPR050155">
    <property type="entry name" value="HAD-like_hydrolase_sf"/>
</dbReference>
<dbReference type="GO" id="GO:0008967">
    <property type="term" value="F:phosphoglycolate phosphatase activity"/>
    <property type="evidence" value="ECO:0007669"/>
    <property type="project" value="TreeGrafter"/>
</dbReference>
<dbReference type="Proteomes" id="UP000243650">
    <property type="component" value="Unassembled WGS sequence"/>
</dbReference>
<evidence type="ECO:0000256" key="1">
    <source>
        <dbReference type="ARBA" id="ARBA00022801"/>
    </source>
</evidence>
<dbReference type="Gene3D" id="1.10.150.240">
    <property type="entry name" value="Putative phosphatase, domain 2"/>
    <property type="match status" value="1"/>
</dbReference>
<keyword evidence="2" id="KW-0460">Magnesium</keyword>
<evidence type="ECO:0000313" key="3">
    <source>
        <dbReference type="EMBL" id="PRO66067.1"/>
    </source>
</evidence>
<organism evidence="3 4">
    <name type="scientific">Alkalicoccus urumqiensis</name>
    <name type="common">Bacillus urumqiensis</name>
    <dbReference type="NCBI Taxonomy" id="1548213"/>
    <lineage>
        <taxon>Bacteria</taxon>
        <taxon>Bacillati</taxon>
        <taxon>Bacillota</taxon>
        <taxon>Bacilli</taxon>
        <taxon>Bacillales</taxon>
        <taxon>Bacillaceae</taxon>
        <taxon>Alkalicoccus</taxon>
    </lineage>
</organism>
<evidence type="ECO:0000256" key="2">
    <source>
        <dbReference type="ARBA" id="ARBA00022842"/>
    </source>
</evidence>
<name>A0A2P6MIH6_ALKUR</name>
<dbReference type="InterPro" id="IPR041492">
    <property type="entry name" value="HAD_2"/>
</dbReference>
<keyword evidence="1 3" id="KW-0378">Hydrolase</keyword>
<gene>
    <name evidence="3" type="ORF">C6I21_07130</name>
</gene>
<dbReference type="PANTHER" id="PTHR43434:SF1">
    <property type="entry name" value="PHOSPHOGLYCOLATE PHOSPHATASE"/>
    <property type="match status" value="1"/>
</dbReference>
<dbReference type="EMBL" id="PVNS01000005">
    <property type="protein sequence ID" value="PRO66067.1"/>
    <property type="molecule type" value="Genomic_DNA"/>
</dbReference>
<proteinExistence type="predicted"/>
<sequence length="217" mass="24221">MKLLLFDFDGTLADTLPICIASFQEAFLQVDGVEWSEEEIEDILGPPETEILRTYTKHGDPEEAVECFYETYASLHPKVTADPAILEMLSALREAGFFLGIITGKARRGLDYSLRQLNMEGVVDWTIAGDETERAKPDPECVDRALQQFRTSKEETMILGDTDADIGAGQNAGITACAVNWLPGFTPKPLTLTPDAVFRSPEELRFWLYRQENPLDG</sequence>
<evidence type="ECO:0000313" key="4">
    <source>
        <dbReference type="Proteomes" id="UP000243650"/>
    </source>
</evidence>
<dbReference type="PANTHER" id="PTHR43434">
    <property type="entry name" value="PHOSPHOGLYCOLATE PHOSPHATASE"/>
    <property type="match status" value="1"/>
</dbReference>
<dbReference type="SFLD" id="SFLDS00003">
    <property type="entry name" value="Haloacid_Dehalogenase"/>
    <property type="match status" value="1"/>
</dbReference>
<dbReference type="GO" id="GO:0006281">
    <property type="term" value="P:DNA repair"/>
    <property type="evidence" value="ECO:0007669"/>
    <property type="project" value="TreeGrafter"/>
</dbReference>
<comment type="caution">
    <text evidence="3">The sequence shown here is derived from an EMBL/GenBank/DDBJ whole genome shotgun (WGS) entry which is preliminary data.</text>
</comment>
<dbReference type="OrthoDB" id="9792518at2"/>